<protein>
    <submittedName>
        <fullName evidence="3">Secreted protein</fullName>
    </submittedName>
</protein>
<name>A0A0N4TD04_BRUPA</name>
<dbReference type="WBParaSite" id="BPAG_0000609201-mRNA-1">
    <property type="protein sequence ID" value="BPAG_0000609201-mRNA-1"/>
    <property type="gene ID" value="BPAG_0000609201"/>
</dbReference>
<gene>
    <name evidence="1" type="ORF">BPAG_LOCUS6052</name>
</gene>
<accession>A0A0N4TD04</accession>
<dbReference type="Proteomes" id="UP000278627">
    <property type="component" value="Unassembled WGS sequence"/>
</dbReference>
<evidence type="ECO:0000313" key="1">
    <source>
        <dbReference type="EMBL" id="VDN87238.1"/>
    </source>
</evidence>
<keyword evidence="2" id="KW-1185">Reference proteome</keyword>
<proteinExistence type="predicted"/>
<sequence length="65" mass="7018">MLTVAACTKFTRRRDNLAQKTTASMTITMAMMLGDSNSDALATMIVTTVATVLSQLRLSIVPLQL</sequence>
<reference evidence="1 2" key="2">
    <citation type="submission" date="2018-11" db="EMBL/GenBank/DDBJ databases">
        <authorList>
            <consortium name="Pathogen Informatics"/>
        </authorList>
    </citation>
    <scope>NUCLEOTIDE SEQUENCE [LARGE SCALE GENOMIC DNA]</scope>
</reference>
<dbReference type="EMBL" id="UZAD01005052">
    <property type="protein sequence ID" value="VDN87238.1"/>
    <property type="molecule type" value="Genomic_DNA"/>
</dbReference>
<evidence type="ECO:0000313" key="3">
    <source>
        <dbReference type="WBParaSite" id="BPAG_0000609201-mRNA-1"/>
    </source>
</evidence>
<evidence type="ECO:0000313" key="2">
    <source>
        <dbReference type="Proteomes" id="UP000278627"/>
    </source>
</evidence>
<organism evidence="3">
    <name type="scientific">Brugia pahangi</name>
    <name type="common">Filarial nematode worm</name>
    <dbReference type="NCBI Taxonomy" id="6280"/>
    <lineage>
        <taxon>Eukaryota</taxon>
        <taxon>Metazoa</taxon>
        <taxon>Ecdysozoa</taxon>
        <taxon>Nematoda</taxon>
        <taxon>Chromadorea</taxon>
        <taxon>Rhabditida</taxon>
        <taxon>Spirurina</taxon>
        <taxon>Spiruromorpha</taxon>
        <taxon>Filarioidea</taxon>
        <taxon>Onchocercidae</taxon>
        <taxon>Brugia</taxon>
    </lineage>
</organism>
<dbReference type="AlphaFoldDB" id="A0A0N4TD04"/>
<reference evidence="3" key="1">
    <citation type="submission" date="2017-02" db="UniProtKB">
        <authorList>
            <consortium name="WormBaseParasite"/>
        </authorList>
    </citation>
    <scope>IDENTIFICATION</scope>
</reference>